<dbReference type="EMBL" id="BRZM01000299">
    <property type="protein sequence ID" value="GLD69881.1"/>
    <property type="molecule type" value="Genomic_DNA"/>
</dbReference>
<dbReference type="Pfam" id="PF25021">
    <property type="entry name" value="TEN_NHL"/>
    <property type="match status" value="1"/>
</dbReference>
<dbReference type="GO" id="GO:0007157">
    <property type="term" value="P:heterophilic cell-cell adhesion via plasma membrane cell adhesion molecules"/>
    <property type="evidence" value="ECO:0007669"/>
    <property type="project" value="TreeGrafter"/>
</dbReference>
<comment type="caution">
    <text evidence="7">The sequence shown here is derived from an EMBL/GenBank/DDBJ whole genome shotgun (WGS) entry which is preliminary data.</text>
</comment>
<keyword evidence="8" id="KW-1185">Reference proteome</keyword>
<feature type="domain" description="Teneurin-like YD-shell" evidence="6">
    <location>
        <begin position="172"/>
        <end position="292"/>
    </location>
</feature>
<keyword evidence="3" id="KW-1015">Disulfide bond</keyword>
<name>A0AAD3NBG0_LATJO</name>
<feature type="non-terminal residue" evidence="7">
    <location>
        <position position="292"/>
    </location>
</feature>
<dbReference type="SUPFAM" id="SSF101898">
    <property type="entry name" value="NHL repeat"/>
    <property type="match status" value="1"/>
</dbReference>
<dbReference type="Gene3D" id="2.120.10.30">
    <property type="entry name" value="TolB, C-terminal domain"/>
    <property type="match status" value="1"/>
</dbReference>
<feature type="domain" description="Teneurin NHL" evidence="5">
    <location>
        <begin position="122"/>
        <end position="160"/>
    </location>
</feature>
<evidence type="ECO:0000256" key="1">
    <source>
        <dbReference type="ARBA" id="ARBA00022536"/>
    </source>
</evidence>
<dbReference type="InterPro" id="IPR051216">
    <property type="entry name" value="Teneurin"/>
</dbReference>
<dbReference type="GO" id="GO:0048666">
    <property type="term" value="P:neuron development"/>
    <property type="evidence" value="ECO:0007669"/>
    <property type="project" value="TreeGrafter"/>
</dbReference>
<dbReference type="GO" id="GO:0050839">
    <property type="term" value="F:cell adhesion molecule binding"/>
    <property type="evidence" value="ECO:0007669"/>
    <property type="project" value="TreeGrafter"/>
</dbReference>
<proteinExistence type="predicted"/>
<dbReference type="GO" id="GO:0046982">
    <property type="term" value="F:protein heterodimerization activity"/>
    <property type="evidence" value="ECO:0007669"/>
    <property type="project" value="TreeGrafter"/>
</dbReference>
<protein>
    <submittedName>
        <fullName evidence="7">Teneurin-1-like protein</fullName>
    </submittedName>
</protein>
<dbReference type="InterPro" id="IPR056822">
    <property type="entry name" value="TEN_NHL"/>
</dbReference>
<dbReference type="AlphaFoldDB" id="A0AAD3NBG0"/>
<dbReference type="InterPro" id="IPR011042">
    <property type="entry name" value="6-blade_b-propeller_TolB-like"/>
</dbReference>
<organism evidence="7 8">
    <name type="scientific">Lates japonicus</name>
    <name type="common">Japanese lates</name>
    <dbReference type="NCBI Taxonomy" id="270547"/>
    <lineage>
        <taxon>Eukaryota</taxon>
        <taxon>Metazoa</taxon>
        <taxon>Chordata</taxon>
        <taxon>Craniata</taxon>
        <taxon>Vertebrata</taxon>
        <taxon>Euteleostomi</taxon>
        <taxon>Actinopterygii</taxon>
        <taxon>Neopterygii</taxon>
        <taxon>Teleostei</taxon>
        <taxon>Neoteleostei</taxon>
        <taxon>Acanthomorphata</taxon>
        <taxon>Carangaria</taxon>
        <taxon>Carangaria incertae sedis</taxon>
        <taxon>Centropomidae</taxon>
        <taxon>Lates</taxon>
    </lineage>
</organism>
<keyword evidence="2" id="KW-0677">Repeat</keyword>
<evidence type="ECO:0000313" key="8">
    <source>
        <dbReference type="Proteomes" id="UP001279410"/>
    </source>
</evidence>
<evidence type="ECO:0000259" key="6">
    <source>
        <dbReference type="Pfam" id="PF25023"/>
    </source>
</evidence>
<keyword evidence="1" id="KW-0245">EGF-like domain</keyword>
<dbReference type="PANTHER" id="PTHR11219:SF7">
    <property type="entry name" value="TENEURIN-1"/>
    <property type="match status" value="1"/>
</dbReference>
<gene>
    <name evidence="7" type="ORF">AKAME5_002119800</name>
</gene>
<dbReference type="GO" id="GO:0043005">
    <property type="term" value="C:neuron projection"/>
    <property type="evidence" value="ECO:0007669"/>
    <property type="project" value="TreeGrafter"/>
</dbReference>
<evidence type="ECO:0000256" key="4">
    <source>
        <dbReference type="SAM" id="MobiDB-lite"/>
    </source>
</evidence>
<dbReference type="PANTHER" id="PTHR11219">
    <property type="entry name" value="TENEURIN AND N-ACETYLGLUCOSAMINE-1-PHOSPHODIESTER ALPHA-N-ACETYLGLUCOSAMINIDASE"/>
    <property type="match status" value="1"/>
</dbReference>
<dbReference type="Pfam" id="PF25023">
    <property type="entry name" value="TEN_YD-shell"/>
    <property type="match status" value="1"/>
</dbReference>
<accession>A0AAD3NBG0</accession>
<sequence>VSESLQVRCGGRPIHCQVPGIDHHLVSRAAVRRPPWRLLRPSPVPPGHTVHRETDDGASTASSRDPSEAPGPLLTASKGLHPAIIPLCYQRHLNAFSHPLPPSDKAEVTIKVVISTPLGSYRDGGYARDARLKAPSSLAVAPNGTLYIADLGNIRIRAVSPNQPQPTPAGLVEISSPLDQELYLFSQNGSHMFTKHLITGHYLYNFSYGTDGQLSGLTCRNGHGLQVRRDAHGVPLWLALPGGQVYWLSLSNSGTLRKVSAQGHDIAHITYHGNTGLLATKSDENSWTTVYE</sequence>
<evidence type="ECO:0000256" key="3">
    <source>
        <dbReference type="ARBA" id="ARBA00023157"/>
    </source>
</evidence>
<dbReference type="GO" id="GO:0042803">
    <property type="term" value="F:protein homodimerization activity"/>
    <property type="evidence" value="ECO:0007669"/>
    <property type="project" value="TreeGrafter"/>
</dbReference>
<evidence type="ECO:0000259" key="5">
    <source>
        <dbReference type="Pfam" id="PF25021"/>
    </source>
</evidence>
<feature type="region of interest" description="Disordered" evidence="4">
    <location>
        <begin position="37"/>
        <end position="75"/>
    </location>
</feature>
<evidence type="ECO:0000256" key="2">
    <source>
        <dbReference type="ARBA" id="ARBA00022737"/>
    </source>
</evidence>
<reference evidence="7" key="1">
    <citation type="submission" date="2022-08" db="EMBL/GenBank/DDBJ databases">
        <title>Genome sequencing of akame (Lates japonicus).</title>
        <authorList>
            <person name="Hashiguchi Y."/>
            <person name="Takahashi H."/>
        </authorList>
    </citation>
    <scope>NUCLEOTIDE SEQUENCE</scope>
    <source>
        <strain evidence="7">Kochi</strain>
    </source>
</reference>
<dbReference type="InterPro" id="IPR056823">
    <property type="entry name" value="TEN-like_YD-shell"/>
</dbReference>
<dbReference type="Proteomes" id="UP001279410">
    <property type="component" value="Unassembled WGS sequence"/>
</dbReference>
<evidence type="ECO:0000313" key="7">
    <source>
        <dbReference type="EMBL" id="GLD69881.1"/>
    </source>
</evidence>